<name>A0A4Q9N093_9APHY</name>
<dbReference type="Proteomes" id="UP000292957">
    <property type="component" value="Unassembled WGS sequence"/>
</dbReference>
<sequence length="107" mass="12456">MAQPMTPSDTTCTMRENYAAQMEVGIHNQVSHGTGLHMYEWAFAYGDWAFNNLDEIDSNEEDMFFAIHFMRAVHSFKIWTEKQHAAAFVQYLSRLFQDFVKIVRPTG</sequence>
<gene>
    <name evidence="1" type="ORF">BD311DRAFT_856349</name>
</gene>
<evidence type="ECO:0000313" key="1">
    <source>
        <dbReference type="EMBL" id="TBU32522.1"/>
    </source>
</evidence>
<dbReference type="EMBL" id="ML143394">
    <property type="protein sequence ID" value="TBU32522.1"/>
    <property type="molecule type" value="Genomic_DNA"/>
</dbReference>
<reference evidence="1" key="1">
    <citation type="submission" date="2019-01" db="EMBL/GenBank/DDBJ databases">
        <title>Draft genome sequences of three monokaryotic isolates of the white-rot basidiomycete fungus Dichomitus squalens.</title>
        <authorList>
            <consortium name="DOE Joint Genome Institute"/>
            <person name="Lopez S.C."/>
            <person name="Andreopoulos B."/>
            <person name="Pangilinan J."/>
            <person name="Lipzen A."/>
            <person name="Riley R."/>
            <person name="Ahrendt S."/>
            <person name="Ng V."/>
            <person name="Barry K."/>
            <person name="Daum C."/>
            <person name="Grigoriev I.V."/>
            <person name="Hilden K.S."/>
            <person name="Makela M.R."/>
            <person name="de Vries R.P."/>
        </authorList>
    </citation>
    <scope>NUCLEOTIDE SEQUENCE [LARGE SCALE GENOMIC DNA]</scope>
    <source>
        <strain evidence="1">OM18370.1</strain>
    </source>
</reference>
<accession>A0A4Q9N093</accession>
<organism evidence="1">
    <name type="scientific">Dichomitus squalens</name>
    <dbReference type="NCBI Taxonomy" id="114155"/>
    <lineage>
        <taxon>Eukaryota</taxon>
        <taxon>Fungi</taxon>
        <taxon>Dikarya</taxon>
        <taxon>Basidiomycota</taxon>
        <taxon>Agaricomycotina</taxon>
        <taxon>Agaricomycetes</taxon>
        <taxon>Polyporales</taxon>
        <taxon>Polyporaceae</taxon>
        <taxon>Dichomitus</taxon>
    </lineage>
</organism>
<protein>
    <submittedName>
        <fullName evidence="1">Uncharacterized protein</fullName>
    </submittedName>
</protein>
<dbReference type="AlphaFoldDB" id="A0A4Q9N093"/>
<proteinExistence type="predicted"/>